<evidence type="ECO:0000256" key="8">
    <source>
        <dbReference type="ARBA" id="ARBA00022927"/>
    </source>
</evidence>
<reference evidence="16" key="1">
    <citation type="submission" date="2020-03" db="EMBL/GenBank/DDBJ databases">
        <title>Transcriptomic Profiling of the Digestive Tract of the Rat Flea, Xenopsylla cheopis, Following Blood Feeding and Infection with Yersinia pestis.</title>
        <authorList>
            <person name="Bland D.M."/>
            <person name="Martens C.A."/>
            <person name="Virtaneva K."/>
            <person name="Kanakabandi K."/>
            <person name="Long D."/>
            <person name="Rosenke R."/>
            <person name="Saturday G.A."/>
            <person name="Hoyt F.H."/>
            <person name="Bruno D.P."/>
            <person name="Ribeiro J.M.C."/>
            <person name="Hinnebusch J."/>
        </authorList>
    </citation>
    <scope>NUCLEOTIDE SEQUENCE</scope>
</reference>
<evidence type="ECO:0000256" key="2">
    <source>
        <dbReference type="ARBA" id="ARBA00004492"/>
    </source>
</evidence>
<feature type="region of interest" description="Disordered" evidence="14">
    <location>
        <begin position="991"/>
        <end position="1034"/>
    </location>
</feature>
<dbReference type="PIRSF" id="PIRSF007860">
    <property type="entry name" value="VPS11"/>
    <property type="match status" value="1"/>
</dbReference>
<dbReference type="GO" id="GO:0007033">
    <property type="term" value="P:vacuole organization"/>
    <property type="evidence" value="ECO:0007669"/>
    <property type="project" value="TreeGrafter"/>
</dbReference>
<dbReference type="CDD" id="cd16688">
    <property type="entry name" value="RING-H2_Vps11"/>
    <property type="match status" value="1"/>
</dbReference>
<dbReference type="InterPro" id="IPR036322">
    <property type="entry name" value="WD40_repeat_dom_sf"/>
</dbReference>
<evidence type="ECO:0000256" key="1">
    <source>
        <dbReference type="ARBA" id="ARBA00004371"/>
    </source>
</evidence>
<dbReference type="SUPFAM" id="SSF57850">
    <property type="entry name" value="RING/U-box"/>
    <property type="match status" value="1"/>
</dbReference>
<dbReference type="InterPro" id="IPR015943">
    <property type="entry name" value="WD40/YVTN_repeat-like_dom_sf"/>
</dbReference>
<dbReference type="GO" id="GO:0008270">
    <property type="term" value="F:zinc ion binding"/>
    <property type="evidence" value="ECO:0007669"/>
    <property type="project" value="UniProtKB-KW"/>
</dbReference>
<dbReference type="InterPro" id="IPR000547">
    <property type="entry name" value="Clathrin_H-chain/VPS_repeat"/>
</dbReference>
<keyword evidence="4" id="KW-0813">Transport</keyword>
<dbReference type="PROSITE" id="PS50089">
    <property type="entry name" value="ZF_RING_2"/>
    <property type="match status" value="1"/>
</dbReference>
<dbReference type="GO" id="GO:0048284">
    <property type="term" value="P:organelle fusion"/>
    <property type="evidence" value="ECO:0007669"/>
    <property type="project" value="TreeGrafter"/>
</dbReference>
<feature type="repeat" description="CHCR" evidence="13">
    <location>
        <begin position="557"/>
        <end position="712"/>
    </location>
</feature>
<dbReference type="InterPro" id="IPR057307">
    <property type="entry name" value="PEP5_VPS11_N"/>
</dbReference>
<evidence type="ECO:0000259" key="15">
    <source>
        <dbReference type="PROSITE" id="PS50089"/>
    </source>
</evidence>
<dbReference type="SUPFAM" id="SSF48371">
    <property type="entry name" value="ARM repeat"/>
    <property type="match status" value="1"/>
</dbReference>
<evidence type="ECO:0000313" key="16">
    <source>
        <dbReference type="EMBL" id="NOV47943.1"/>
    </source>
</evidence>
<sequence>MAFLEWRKFNFFDLKKDADDGKIADLLKESKVNTISTWSNNANSVVIFGTSSGYIHLISRTWQVQTFQAYDKNVILSDTHYPAILVTIGEDEVQVPSMKVWNLSKLTKTGIPTCLRTYKPQSQMNRSPTCLTIGEGGQLLAVGYNNGTIDLHRGDITRDRAKVKTLVANNGIIYGLGFKAVTKCVHLFISSSKGVLVYTLTGRDRENKLTLDKSECDPGYCAPPERSSEDHSDFMVGRIDAVYCYSADGRGPCYAVKGEKLYLQWFRSHLVILSQIKQLTTSSRNSKLQLTVLDIQNKFIVFSSPVDDFEHIFTEWGACYILTSNNEIWHLDEKDLQSKLNLLFKKNLYDVAIRIAKKQQYDSDSLSDIFRQYGDHLYAKGDYGSAVEQYIKTIGSIEPSYVIRRFLSSQHIDHLTSYLQALHRQGYASGDHTTLLLNCFTRLDEPEQLANFLKASDRELDFDVDVAIQVCRTVSIDQALELAKKHGKHDLCLKILLEDMKKFDQGLDYIESLEFDDAMKYVSAYGTILLEIMPKESTDFLKKLCTDYHPKNKSLIDIQLQNNIDYANPEDYIHLFHDNSEYLIEFLECLVKTRTACDTLVYNTLLEQYLQKWARNNTLDITKERILEIMKDNNASYDEHHILVLCHTYKFYPGMLYLYEKTKMYELIIRHSLKHKDYNNVLDVCRRLGSSQPSLWLQALWGVCRNQDAPKAIVAEMLQFIAKEKLQSPLQVLDCLSIPEGPTLGTAREYFIEVFQQESDNTREVNELINKYRSESERIKKDIVNMQEGSIEFRGARCSACNHPLELPSIHFLCHHSFHQHCFQSFSEHESECPACQPSNKQVLDLLHSQVNPKTLHDSFHKALDQSEDSFLHVAEYFSKGIFGKAPIVLPEKEKKSIIQESKNYYSNDLLVKHVSNTNNVNSTYDPGAEAKIRLSEGGKQPVLERPISEGRMRQNEMKANSYNATLVANISNINAVSNTNITTTSSKYMGATEKDNSSNPQNNSIMDELDKKTNPFYDDYDESKNPFTPNYEANSGNVFVDDYDKNLNPFET</sequence>
<dbReference type="GO" id="GO:0030897">
    <property type="term" value="C:HOPS complex"/>
    <property type="evidence" value="ECO:0007669"/>
    <property type="project" value="TreeGrafter"/>
</dbReference>
<dbReference type="GO" id="GO:0006904">
    <property type="term" value="P:vesicle docking involved in exocytosis"/>
    <property type="evidence" value="ECO:0007669"/>
    <property type="project" value="TreeGrafter"/>
</dbReference>
<name>A0A6M2DNY0_XENCH</name>
<dbReference type="GO" id="GO:0007032">
    <property type="term" value="P:endosome organization"/>
    <property type="evidence" value="ECO:0007669"/>
    <property type="project" value="TreeGrafter"/>
</dbReference>
<evidence type="ECO:0000256" key="5">
    <source>
        <dbReference type="ARBA" id="ARBA00022723"/>
    </source>
</evidence>
<dbReference type="InterPro" id="IPR016024">
    <property type="entry name" value="ARM-type_fold"/>
</dbReference>
<dbReference type="PROSITE" id="PS50236">
    <property type="entry name" value="CHCR"/>
    <property type="match status" value="2"/>
</dbReference>
<protein>
    <recommendedName>
        <fullName evidence="11">Vacuolar protein sorting-associated protein 11 homolog</fullName>
    </recommendedName>
</protein>
<evidence type="ECO:0000256" key="9">
    <source>
        <dbReference type="ARBA" id="ARBA00023136"/>
    </source>
</evidence>
<dbReference type="Pfam" id="PF23356">
    <property type="entry name" value="TPR_PEP5_VPS11"/>
    <property type="match status" value="1"/>
</dbReference>
<evidence type="ECO:0000256" key="6">
    <source>
        <dbReference type="ARBA" id="ARBA00022771"/>
    </source>
</evidence>
<keyword evidence="7" id="KW-0862">Zinc</keyword>
<dbReference type="GO" id="GO:0030674">
    <property type="term" value="F:protein-macromolecule adaptor activity"/>
    <property type="evidence" value="ECO:0007669"/>
    <property type="project" value="TreeGrafter"/>
</dbReference>
<dbReference type="GO" id="GO:0031902">
    <property type="term" value="C:late endosome membrane"/>
    <property type="evidence" value="ECO:0007669"/>
    <property type="project" value="UniProtKB-SubCell"/>
</dbReference>
<keyword evidence="8" id="KW-0653">Protein transport</keyword>
<feature type="domain" description="RING-type" evidence="15">
    <location>
        <begin position="798"/>
        <end position="837"/>
    </location>
</feature>
<dbReference type="GO" id="GO:0005764">
    <property type="term" value="C:lysosome"/>
    <property type="evidence" value="ECO:0007669"/>
    <property type="project" value="UniProtKB-SubCell"/>
</dbReference>
<dbReference type="SUPFAM" id="SSF50978">
    <property type="entry name" value="WD40 repeat-like"/>
    <property type="match status" value="1"/>
</dbReference>
<evidence type="ECO:0000256" key="12">
    <source>
        <dbReference type="PROSITE-ProRule" id="PRU00175"/>
    </source>
</evidence>
<organism evidence="16">
    <name type="scientific">Xenopsylla cheopis</name>
    <name type="common">Oriental rat flea</name>
    <name type="synonym">Pulex cheopis</name>
    <dbReference type="NCBI Taxonomy" id="163159"/>
    <lineage>
        <taxon>Eukaryota</taxon>
        <taxon>Metazoa</taxon>
        <taxon>Ecdysozoa</taxon>
        <taxon>Arthropoda</taxon>
        <taxon>Hexapoda</taxon>
        <taxon>Insecta</taxon>
        <taxon>Pterygota</taxon>
        <taxon>Neoptera</taxon>
        <taxon>Endopterygota</taxon>
        <taxon>Siphonaptera</taxon>
        <taxon>Pulicidae</taxon>
        <taxon>Xenopsyllinae</taxon>
        <taxon>Xenopsylla</taxon>
    </lineage>
</organism>
<dbReference type="InterPro" id="IPR001841">
    <property type="entry name" value="Znf_RING"/>
</dbReference>
<dbReference type="PANTHER" id="PTHR23323">
    <property type="entry name" value="VACUOLAR PROTEIN SORTING-ASSOCIATED PROTEIN"/>
    <property type="match status" value="1"/>
</dbReference>
<evidence type="ECO:0000256" key="7">
    <source>
        <dbReference type="ARBA" id="ARBA00022833"/>
    </source>
</evidence>
<dbReference type="InterPro" id="IPR013083">
    <property type="entry name" value="Znf_RING/FYVE/PHD"/>
</dbReference>
<keyword evidence="10" id="KW-0458">Lysosome</keyword>
<keyword evidence="5" id="KW-0479">Metal-binding</keyword>
<keyword evidence="6 12" id="KW-0863">Zinc-finger</keyword>
<dbReference type="Gene3D" id="3.30.40.10">
    <property type="entry name" value="Zinc/RING finger domain, C3HC4 (zinc finger)"/>
    <property type="match status" value="1"/>
</dbReference>
<dbReference type="GO" id="GO:0006886">
    <property type="term" value="P:intracellular protein transport"/>
    <property type="evidence" value="ECO:0007669"/>
    <property type="project" value="UniProtKB-UniRule"/>
</dbReference>
<evidence type="ECO:0000256" key="14">
    <source>
        <dbReference type="SAM" id="MobiDB-lite"/>
    </source>
</evidence>
<accession>A0A6M2DNY0</accession>
<dbReference type="PANTHER" id="PTHR23323:SF24">
    <property type="entry name" value="VACUOLAR PROTEIN SORTING-ASSOCIATED PROTEIN 11 HOMOLOG"/>
    <property type="match status" value="1"/>
</dbReference>
<dbReference type="AlphaFoldDB" id="A0A6M2DNY0"/>
<evidence type="ECO:0000256" key="10">
    <source>
        <dbReference type="ARBA" id="ARBA00023228"/>
    </source>
</evidence>
<dbReference type="Pfam" id="PF12451">
    <property type="entry name" value="VPS11_C"/>
    <property type="match status" value="1"/>
</dbReference>
<comment type="similarity">
    <text evidence="3 11">Belongs to the VPS11 family.</text>
</comment>
<evidence type="ECO:0000256" key="11">
    <source>
        <dbReference type="PIRNR" id="PIRNR007860"/>
    </source>
</evidence>
<dbReference type="InterPro" id="IPR016528">
    <property type="entry name" value="VPS11"/>
</dbReference>
<comment type="subcellular location">
    <subcellularLocation>
        <location evidence="2">Late endosome membrane</location>
        <topology evidence="2">Peripheral membrane protein</topology>
        <orientation evidence="2">Cytoplasmic side</orientation>
    </subcellularLocation>
    <subcellularLocation>
        <location evidence="1">Lysosome</location>
    </subcellularLocation>
</comment>
<evidence type="ECO:0000256" key="13">
    <source>
        <dbReference type="PROSITE-ProRule" id="PRU01006"/>
    </source>
</evidence>
<dbReference type="InterPro" id="IPR057308">
    <property type="entry name" value="CHCR_PEP5_VPS11"/>
</dbReference>
<evidence type="ECO:0000256" key="4">
    <source>
        <dbReference type="ARBA" id="ARBA00022448"/>
    </source>
</evidence>
<dbReference type="EMBL" id="GIIL01004217">
    <property type="protein sequence ID" value="NOV47943.1"/>
    <property type="molecule type" value="Transcribed_RNA"/>
</dbReference>
<dbReference type="InterPro" id="IPR024763">
    <property type="entry name" value="VPS11_C"/>
</dbReference>
<dbReference type="Gene3D" id="2.130.10.10">
    <property type="entry name" value="YVTN repeat-like/Quinoprotein amine dehydrogenase"/>
    <property type="match status" value="1"/>
</dbReference>
<keyword evidence="9 11" id="KW-0472">Membrane</keyword>
<dbReference type="Pfam" id="PF23341">
    <property type="entry name" value="PEP5_VPS11_N"/>
    <property type="match status" value="1"/>
</dbReference>
<proteinExistence type="inferred from homology"/>
<evidence type="ECO:0000256" key="3">
    <source>
        <dbReference type="ARBA" id="ARBA00007070"/>
    </source>
</evidence>
<feature type="repeat" description="CHCR" evidence="13">
    <location>
        <begin position="390"/>
        <end position="538"/>
    </location>
</feature>